<dbReference type="AlphaFoldDB" id="A0AAE3SIU1"/>
<keyword evidence="2" id="KW-1185">Reference proteome</keyword>
<protein>
    <submittedName>
        <fullName evidence="1">RloB family protein</fullName>
    </submittedName>
</protein>
<dbReference type="Proteomes" id="UP001209229">
    <property type="component" value="Unassembled WGS sequence"/>
</dbReference>
<comment type="caution">
    <text evidence="1">The sequence shown here is derived from an EMBL/GenBank/DDBJ whole genome shotgun (WGS) entry which is preliminary data.</text>
</comment>
<accession>A0AAE3SIU1</accession>
<gene>
    <name evidence="1" type="ORF">OM075_24370</name>
</gene>
<dbReference type="EMBL" id="JAPDPJ010000142">
    <property type="protein sequence ID" value="MCW3789618.1"/>
    <property type="molecule type" value="Genomic_DNA"/>
</dbReference>
<dbReference type="InterPro" id="IPR025591">
    <property type="entry name" value="RloB"/>
</dbReference>
<reference evidence="1" key="1">
    <citation type="submission" date="2022-10" db="EMBL/GenBank/DDBJ databases">
        <authorList>
            <person name="Yu W.X."/>
        </authorList>
    </citation>
    <scope>NUCLEOTIDE SEQUENCE</scope>
    <source>
        <strain evidence="1">AAT</strain>
    </source>
</reference>
<name>A0AAE3SIU1_9BACT</name>
<dbReference type="Pfam" id="PF13707">
    <property type="entry name" value="RloB"/>
    <property type="match status" value="1"/>
</dbReference>
<sequence length="214" mass="25077">MRKSKKIKLKGQNTYAFVVDGDTEVWYLQMLKRNERTLSVNIEPKLPTKKSISEQFEMVKSLAEDYTKVFWIVDYDVIIKETREAKKGVETAEQLFIHLRDAANKIENVVVIVNNPCLEFWFLLHFERTSKLFTACSSSEKQLKKYLTDYEKTKQYFTKQGSDIYLKLKGHISQAIDNSSKLNSFDKYRTSQAFCEMNLFFNLSEIKNTVCGKK</sequence>
<organism evidence="1 2">
    <name type="scientific">Plebeiibacterium sediminum</name>
    <dbReference type="NCBI Taxonomy" id="2992112"/>
    <lineage>
        <taxon>Bacteria</taxon>
        <taxon>Pseudomonadati</taxon>
        <taxon>Bacteroidota</taxon>
        <taxon>Bacteroidia</taxon>
        <taxon>Marinilabiliales</taxon>
        <taxon>Marinilabiliaceae</taxon>
        <taxon>Plebeiibacterium</taxon>
    </lineage>
</organism>
<evidence type="ECO:0000313" key="1">
    <source>
        <dbReference type="EMBL" id="MCW3789618.1"/>
    </source>
</evidence>
<evidence type="ECO:0000313" key="2">
    <source>
        <dbReference type="Proteomes" id="UP001209229"/>
    </source>
</evidence>
<dbReference type="RefSeq" id="WP_301193166.1">
    <property type="nucleotide sequence ID" value="NZ_JAPDPJ010000142.1"/>
</dbReference>
<proteinExistence type="predicted"/>